<feature type="domain" description="Gnk2-homologous" evidence="4">
    <location>
        <begin position="28"/>
        <end position="131"/>
    </location>
</feature>
<dbReference type="PANTHER" id="PTHR32099:SF51">
    <property type="entry name" value="CYSTEINE-RICH RECEPTOR-LIKE PROTEIN KINASE 25 ISOFORM X1"/>
    <property type="match status" value="1"/>
</dbReference>
<feature type="signal peptide" evidence="3">
    <location>
        <begin position="1"/>
        <end position="21"/>
    </location>
</feature>
<dbReference type="AlphaFoldDB" id="A0A392N868"/>
<dbReference type="FunFam" id="3.30.430.20:FF:000003">
    <property type="entry name" value="Cysteine-rich RLK (RECEPTOR-like protein kinase) 10"/>
    <property type="match status" value="1"/>
</dbReference>
<protein>
    <submittedName>
        <fullName evidence="5">Cysteine-rich receptor-like protein kinase</fullName>
    </submittedName>
</protein>
<dbReference type="EMBL" id="LXQA010031253">
    <property type="protein sequence ID" value="MCH96000.1"/>
    <property type="molecule type" value="Genomic_DNA"/>
</dbReference>
<evidence type="ECO:0000313" key="5">
    <source>
        <dbReference type="EMBL" id="MCH96000.1"/>
    </source>
</evidence>
<gene>
    <name evidence="5" type="ORF">A2U01_0016983</name>
</gene>
<keyword evidence="6" id="KW-1185">Reference proteome</keyword>
<accession>A0A392N868</accession>
<dbReference type="CDD" id="cd23509">
    <property type="entry name" value="Gnk2-like"/>
    <property type="match status" value="1"/>
</dbReference>
<proteinExistence type="predicted"/>
<sequence>MLSSLWLLFSFLPMFITLISGANDQLIPRNHVCNQILGNFSEGSDYGNNRKTVLEQIYSDTEIDYGFYNVSLGDNPYQVNAIGICRGDVEPEDCRSCLKISAAFLLERCPQSYEAIQYYDLCTLRYSNKSIFGVKETDTSDYYNIATKTAVDDAFNQTLNDLLDGLKSTAAEGDSRKKFAEIMLQ</sequence>
<keyword evidence="5" id="KW-0808">Transferase</keyword>
<keyword evidence="2" id="KW-0677">Repeat</keyword>
<comment type="caution">
    <text evidence="5">The sequence shown here is derived from an EMBL/GenBank/DDBJ whole genome shotgun (WGS) entry which is preliminary data.</text>
</comment>
<organism evidence="5 6">
    <name type="scientific">Trifolium medium</name>
    <dbReference type="NCBI Taxonomy" id="97028"/>
    <lineage>
        <taxon>Eukaryota</taxon>
        <taxon>Viridiplantae</taxon>
        <taxon>Streptophyta</taxon>
        <taxon>Embryophyta</taxon>
        <taxon>Tracheophyta</taxon>
        <taxon>Spermatophyta</taxon>
        <taxon>Magnoliopsida</taxon>
        <taxon>eudicotyledons</taxon>
        <taxon>Gunneridae</taxon>
        <taxon>Pentapetalae</taxon>
        <taxon>rosids</taxon>
        <taxon>fabids</taxon>
        <taxon>Fabales</taxon>
        <taxon>Fabaceae</taxon>
        <taxon>Papilionoideae</taxon>
        <taxon>50 kb inversion clade</taxon>
        <taxon>NPAAA clade</taxon>
        <taxon>Hologalegina</taxon>
        <taxon>IRL clade</taxon>
        <taxon>Trifolieae</taxon>
        <taxon>Trifolium</taxon>
    </lineage>
</organism>
<dbReference type="InterPro" id="IPR038408">
    <property type="entry name" value="GNK2_sf"/>
</dbReference>
<dbReference type="Pfam" id="PF01657">
    <property type="entry name" value="Stress-antifung"/>
    <property type="match status" value="1"/>
</dbReference>
<dbReference type="Gene3D" id="3.30.430.20">
    <property type="entry name" value="Gnk2 domain, C-X8-C-X2-C motif"/>
    <property type="match status" value="1"/>
</dbReference>
<dbReference type="InterPro" id="IPR002902">
    <property type="entry name" value="GNK2"/>
</dbReference>
<evidence type="ECO:0000256" key="3">
    <source>
        <dbReference type="SAM" id="SignalP"/>
    </source>
</evidence>
<keyword evidence="5" id="KW-0418">Kinase</keyword>
<keyword evidence="1 3" id="KW-0732">Signal</keyword>
<feature type="chain" id="PRO_5017224665" evidence="3">
    <location>
        <begin position="22"/>
        <end position="185"/>
    </location>
</feature>
<dbReference type="GO" id="GO:0016301">
    <property type="term" value="F:kinase activity"/>
    <property type="evidence" value="ECO:0007669"/>
    <property type="project" value="UniProtKB-KW"/>
</dbReference>
<evidence type="ECO:0000256" key="2">
    <source>
        <dbReference type="ARBA" id="ARBA00022737"/>
    </source>
</evidence>
<keyword evidence="5" id="KW-0675">Receptor</keyword>
<name>A0A392N868_9FABA</name>
<evidence type="ECO:0000313" key="6">
    <source>
        <dbReference type="Proteomes" id="UP000265520"/>
    </source>
</evidence>
<reference evidence="5 6" key="1">
    <citation type="journal article" date="2018" name="Front. Plant Sci.">
        <title>Red Clover (Trifolium pratense) and Zigzag Clover (T. medium) - A Picture of Genomic Similarities and Differences.</title>
        <authorList>
            <person name="Dluhosova J."/>
            <person name="Istvanek J."/>
            <person name="Nedelnik J."/>
            <person name="Repkova J."/>
        </authorList>
    </citation>
    <scope>NUCLEOTIDE SEQUENCE [LARGE SCALE GENOMIC DNA]</scope>
    <source>
        <strain evidence="6">cv. 10/8</strain>
        <tissue evidence="5">Leaf</tissue>
    </source>
</reference>
<evidence type="ECO:0000256" key="1">
    <source>
        <dbReference type="ARBA" id="ARBA00022729"/>
    </source>
</evidence>
<dbReference type="PANTHER" id="PTHR32099">
    <property type="entry name" value="CYSTEINE-RICH REPEAT SECRETORY PROTEIN"/>
    <property type="match status" value="1"/>
</dbReference>
<dbReference type="Proteomes" id="UP000265520">
    <property type="component" value="Unassembled WGS sequence"/>
</dbReference>
<dbReference type="PROSITE" id="PS51473">
    <property type="entry name" value="GNK2"/>
    <property type="match status" value="1"/>
</dbReference>
<evidence type="ECO:0000259" key="4">
    <source>
        <dbReference type="PROSITE" id="PS51473"/>
    </source>
</evidence>